<sequence length="139" mass="14767">MNKEEMLAFARARLKPVTCLDQVEVLACEPGLARIQAPVTDHAKNAFGNAHGGWLYTLCDSCSGLAACAGGYAHVTLQASMNYLAAGRPGDLLTVEAVSEHAGRSTCVNRVTITNQEGRLLATASFTMFRLEEKVPGLG</sequence>
<protein>
    <submittedName>
        <fullName evidence="3">Acyl-CoA thioesterase</fullName>
    </submittedName>
</protein>
<reference evidence="3 4" key="1">
    <citation type="submission" date="2019-03" db="EMBL/GenBank/DDBJ databases">
        <title>Genomic Encyclopedia of Type Strains, Phase IV (KMG-IV): sequencing the most valuable type-strain genomes for metagenomic binning, comparative biology and taxonomic classification.</title>
        <authorList>
            <person name="Goeker M."/>
        </authorList>
    </citation>
    <scope>NUCLEOTIDE SEQUENCE [LARGE SCALE GENOMIC DNA]</scope>
    <source>
        <strain evidence="3 4">DSM 100451</strain>
    </source>
</reference>
<comment type="caution">
    <text evidence="3">The sequence shown here is derived from an EMBL/GenBank/DDBJ whole genome shotgun (WGS) entry which is preliminary data.</text>
</comment>
<dbReference type="RefSeq" id="WP_058962628.1">
    <property type="nucleotide sequence ID" value="NZ_CABKVM010000010.1"/>
</dbReference>
<dbReference type="InterPro" id="IPR006683">
    <property type="entry name" value="Thioestr_dom"/>
</dbReference>
<dbReference type="InterPro" id="IPR003736">
    <property type="entry name" value="PAAI_dom"/>
</dbReference>
<dbReference type="GO" id="GO:0016289">
    <property type="term" value="F:acyl-CoA hydrolase activity"/>
    <property type="evidence" value="ECO:0007669"/>
    <property type="project" value="UniProtKB-ARBA"/>
</dbReference>
<dbReference type="EMBL" id="SLUM01000026">
    <property type="protein sequence ID" value="TCL53871.1"/>
    <property type="molecule type" value="Genomic_DNA"/>
</dbReference>
<dbReference type="PANTHER" id="PTHR42856">
    <property type="entry name" value="ACYL-COENZYME A THIOESTERASE PAAI"/>
    <property type="match status" value="1"/>
</dbReference>
<dbReference type="Gene3D" id="3.10.129.10">
    <property type="entry name" value="Hotdog Thioesterase"/>
    <property type="match status" value="1"/>
</dbReference>
<dbReference type="OrthoDB" id="328435at2"/>
<feature type="domain" description="Thioesterase" evidence="2">
    <location>
        <begin position="47"/>
        <end position="121"/>
    </location>
</feature>
<evidence type="ECO:0000313" key="3">
    <source>
        <dbReference type="EMBL" id="TCL53871.1"/>
    </source>
</evidence>
<proteinExistence type="predicted"/>
<dbReference type="Pfam" id="PF03061">
    <property type="entry name" value="4HBT"/>
    <property type="match status" value="1"/>
</dbReference>
<dbReference type="PANTHER" id="PTHR42856:SF1">
    <property type="entry name" value="ACYL-COENZYME A THIOESTERASE PAAI"/>
    <property type="match status" value="1"/>
</dbReference>
<dbReference type="InterPro" id="IPR029069">
    <property type="entry name" value="HotDog_dom_sf"/>
</dbReference>
<name>A0A4R1QM70_9FIRM</name>
<dbReference type="AlphaFoldDB" id="A0A4R1QM70"/>
<dbReference type="Proteomes" id="UP000295184">
    <property type="component" value="Unassembled WGS sequence"/>
</dbReference>
<keyword evidence="1" id="KW-0378">Hydrolase</keyword>
<evidence type="ECO:0000313" key="4">
    <source>
        <dbReference type="Proteomes" id="UP000295184"/>
    </source>
</evidence>
<dbReference type="SUPFAM" id="SSF54637">
    <property type="entry name" value="Thioesterase/thiol ester dehydrase-isomerase"/>
    <property type="match status" value="1"/>
</dbReference>
<dbReference type="CDD" id="cd03443">
    <property type="entry name" value="PaaI_thioesterase"/>
    <property type="match status" value="1"/>
</dbReference>
<dbReference type="InterPro" id="IPR052723">
    <property type="entry name" value="Acyl-CoA_thioesterase_PaaI"/>
</dbReference>
<dbReference type="STRING" id="1650663.GCA_001486665_00086"/>
<evidence type="ECO:0000259" key="2">
    <source>
        <dbReference type="Pfam" id="PF03061"/>
    </source>
</evidence>
<evidence type="ECO:0000256" key="1">
    <source>
        <dbReference type="ARBA" id="ARBA00022801"/>
    </source>
</evidence>
<organism evidence="3 4">
    <name type="scientific">Allofournierella massiliensis</name>
    <dbReference type="NCBI Taxonomy" id="1650663"/>
    <lineage>
        <taxon>Bacteria</taxon>
        <taxon>Bacillati</taxon>
        <taxon>Bacillota</taxon>
        <taxon>Clostridia</taxon>
        <taxon>Eubacteriales</taxon>
        <taxon>Oscillospiraceae</taxon>
        <taxon>Allofournierella</taxon>
    </lineage>
</organism>
<accession>A0A4R1QM70</accession>
<dbReference type="NCBIfam" id="TIGR00369">
    <property type="entry name" value="unchar_dom_1"/>
    <property type="match status" value="1"/>
</dbReference>
<dbReference type="GeneID" id="97382108"/>
<gene>
    <name evidence="3" type="ORF">EDD77_12645</name>
</gene>